<evidence type="ECO:0000313" key="1">
    <source>
        <dbReference type="EMBL" id="PWB06647.1"/>
    </source>
</evidence>
<gene>
    <name evidence="1" type="ORF">C5O25_09620</name>
</gene>
<dbReference type="Proteomes" id="UP000244925">
    <property type="component" value="Unassembled WGS sequence"/>
</dbReference>
<organism evidence="1 2">
    <name type="scientific">Paramuribaculum intestinale</name>
    <dbReference type="NCBI Taxonomy" id="2094151"/>
    <lineage>
        <taxon>Bacteria</taxon>
        <taxon>Pseudomonadati</taxon>
        <taxon>Bacteroidota</taxon>
        <taxon>Bacteroidia</taxon>
        <taxon>Bacteroidales</taxon>
        <taxon>Muribaculaceae</taxon>
        <taxon>Paramuribaculum</taxon>
    </lineage>
</organism>
<sequence>MHFSDNYIVIRQHDNRPILLFNKDGKFITELGSYGSGPVEYDTSIKDCIIDERNGVIYLLPFVGPKILKYDFSGRYVGKIELPSWINKGKMYLRSDSILSVFHIALKDRDEVKFNGANINLNNDSIQYVYVDQLATKLVSNGAKQGLENEVWSYRSAPDFPISLTYSDTLYHFNQENNQIKARFTFKIDLEAEKNEVSYFILNEIPDYYVVYMIGKAKDVIVDKKAHKAFKANFVNDYMGNRQSTLKVQDGYFWANYEPIEFIELINSIINDGCTPAQKAYFESLLSEIDEDDNDILLLGKLK</sequence>
<dbReference type="AlphaFoldDB" id="A0A2V1IQE3"/>
<dbReference type="GeneID" id="93424782"/>
<dbReference type="Pfam" id="PF17170">
    <property type="entry name" value="DUF5128"/>
    <property type="match status" value="1"/>
</dbReference>
<evidence type="ECO:0000313" key="2">
    <source>
        <dbReference type="Proteomes" id="UP000244925"/>
    </source>
</evidence>
<keyword evidence="2" id="KW-1185">Reference proteome</keyword>
<protein>
    <submittedName>
        <fullName evidence="1">6-bladed beta-propeller</fullName>
    </submittedName>
</protein>
<comment type="caution">
    <text evidence="1">The sequence shown here is derived from an EMBL/GenBank/DDBJ whole genome shotgun (WGS) entry which is preliminary data.</text>
</comment>
<dbReference type="RefSeq" id="WP_107036531.1">
    <property type="nucleotide sequence ID" value="NZ_CAPBBI010000022.1"/>
</dbReference>
<dbReference type="EMBL" id="PUBV01000021">
    <property type="protein sequence ID" value="PWB06647.1"/>
    <property type="molecule type" value="Genomic_DNA"/>
</dbReference>
<proteinExistence type="predicted"/>
<name>A0A2V1IQE3_9BACT</name>
<dbReference type="InterPro" id="IPR011042">
    <property type="entry name" value="6-blade_b-propeller_TolB-like"/>
</dbReference>
<reference evidence="2" key="1">
    <citation type="submission" date="2018-02" db="EMBL/GenBank/DDBJ databases">
        <authorList>
            <person name="Clavel T."/>
            <person name="Strowig T."/>
        </authorList>
    </citation>
    <scope>NUCLEOTIDE SEQUENCE [LARGE SCALE GENOMIC DNA]</scope>
    <source>
        <strain evidence="2">DSM 100764</strain>
    </source>
</reference>
<accession>A0A2V1IQE3</accession>
<dbReference type="Gene3D" id="2.120.10.30">
    <property type="entry name" value="TolB, C-terminal domain"/>
    <property type="match status" value="1"/>
</dbReference>